<organism evidence="2 3">
    <name type="scientific">Aliidongia dinghuensis</name>
    <dbReference type="NCBI Taxonomy" id="1867774"/>
    <lineage>
        <taxon>Bacteria</taxon>
        <taxon>Pseudomonadati</taxon>
        <taxon>Pseudomonadota</taxon>
        <taxon>Alphaproteobacteria</taxon>
        <taxon>Rhodospirillales</taxon>
        <taxon>Dongiaceae</taxon>
        <taxon>Aliidongia</taxon>
    </lineage>
</organism>
<dbReference type="CDD" id="cd01311">
    <property type="entry name" value="PDC_hydrolase"/>
    <property type="match status" value="1"/>
</dbReference>
<dbReference type="InterPro" id="IPR006680">
    <property type="entry name" value="Amidohydro-rel"/>
</dbReference>
<protein>
    <submittedName>
        <fullName evidence="2">2-pyrone-4,6-dicarboxylate hydrolase</fullName>
    </submittedName>
</protein>
<keyword evidence="3" id="KW-1185">Reference proteome</keyword>
<evidence type="ECO:0000259" key="1">
    <source>
        <dbReference type="Pfam" id="PF04909"/>
    </source>
</evidence>
<dbReference type="InterPro" id="IPR047874">
    <property type="entry name" value="GLI/LigI"/>
</dbReference>
<comment type="caution">
    <text evidence="2">The sequence shown here is derived from an EMBL/GenBank/DDBJ whole genome shotgun (WGS) entry which is preliminary data.</text>
</comment>
<dbReference type="Gene3D" id="3.20.20.140">
    <property type="entry name" value="Metal-dependent hydrolases"/>
    <property type="match status" value="1"/>
</dbReference>
<proteinExistence type="predicted"/>
<dbReference type="PANTHER" id="PTHR35563:SF2">
    <property type="entry name" value="BARREL METAL-DEPENDENT HYDROLASE, PUTATIVE (AFU_ORTHOLOGUE AFUA_1G16240)-RELATED"/>
    <property type="match status" value="1"/>
</dbReference>
<dbReference type="GO" id="GO:0016787">
    <property type="term" value="F:hydrolase activity"/>
    <property type="evidence" value="ECO:0007669"/>
    <property type="project" value="UniProtKB-KW"/>
</dbReference>
<dbReference type="Proteomes" id="UP000646365">
    <property type="component" value="Unassembled WGS sequence"/>
</dbReference>
<accession>A0A8J2YYV1</accession>
<sequence>MPPGATDCHAHVIGPFQLFELQDDRSYTPPEAPLAAYRNLLDTLGLERGVVVQPSVFGTDNACTLDALAKHRNRLRGIAVIDPSITDNALARMAGNGIRGVRLNMLFRGGVSMDYLEDLARRIERFGWHIQLLLDCRTLPALAPRLARLPVDIVIDHMGHIPTSAGVDHPGFKQLLRLVREGRTWVKLSGANRISVEGPPYRDTIPFAQALLDADPTRLVWGSDWPHVAIDGPMANDGELLDLLQTWVPDERQRHLVLVENPARLYGFGD</sequence>
<evidence type="ECO:0000313" key="3">
    <source>
        <dbReference type="Proteomes" id="UP000646365"/>
    </source>
</evidence>
<dbReference type="EMBL" id="BMJQ01000013">
    <property type="protein sequence ID" value="GGF35015.1"/>
    <property type="molecule type" value="Genomic_DNA"/>
</dbReference>
<dbReference type="PANTHER" id="PTHR35563">
    <property type="entry name" value="BARREL METAL-DEPENDENT HYDROLASE, PUTATIVE (AFU_ORTHOLOGUE AFUA_1G16240)-RELATED"/>
    <property type="match status" value="1"/>
</dbReference>
<gene>
    <name evidence="2" type="ORF">GCM10011611_46560</name>
</gene>
<dbReference type="InterPro" id="IPR032466">
    <property type="entry name" value="Metal_Hydrolase"/>
</dbReference>
<dbReference type="InterPro" id="IPR052358">
    <property type="entry name" value="Aro_Compnd_Degr_Hydrolases"/>
</dbReference>
<evidence type="ECO:0000313" key="2">
    <source>
        <dbReference type="EMBL" id="GGF35015.1"/>
    </source>
</evidence>
<dbReference type="SUPFAM" id="SSF51556">
    <property type="entry name" value="Metallo-dependent hydrolases"/>
    <property type="match status" value="1"/>
</dbReference>
<reference evidence="2" key="2">
    <citation type="submission" date="2020-09" db="EMBL/GenBank/DDBJ databases">
        <authorList>
            <person name="Sun Q."/>
            <person name="Zhou Y."/>
        </authorList>
    </citation>
    <scope>NUCLEOTIDE SEQUENCE</scope>
    <source>
        <strain evidence="2">CGMCC 1.15725</strain>
    </source>
</reference>
<dbReference type="Pfam" id="PF04909">
    <property type="entry name" value="Amidohydro_2"/>
    <property type="match status" value="1"/>
</dbReference>
<keyword evidence="2" id="KW-0378">Hydrolase</keyword>
<feature type="domain" description="Amidohydrolase-related" evidence="1">
    <location>
        <begin position="7"/>
        <end position="268"/>
    </location>
</feature>
<name>A0A8J2YYV1_9PROT</name>
<reference evidence="2" key="1">
    <citation type="journal article" date="2014" name="Int. J. Syst. Evol. Microbiol.">
        <title>Complete genome sequence of Corynebacterium casei LMG S-19264T (=DSM 44701T), isolated from a smear-ripened cheese.</title>
        <authorList>
            <consortium name="US DOE Joint Genome Institute (JGI-PGF)"/>
            <person name="Walter F."/>
            <person name="Albersmeier A."/>
            <person name="Kalinowski J."/>
            <person name="Ruckert C."/>
        </authorList>
    </citation>
    <scope>NUCLEOTIDE SEQUENCE</scope>
    <source>
        <strain evidence="2">CGMCC 1.15725</strain>
    </source>
</reference>
<dbReference type="AlphaFoldDB" id="A0A8J2YYV1"/>